<evidence type="ECO:0000313" key="2">
    <source>
        <dbReference type="Proteomes" id="UP000247569"/>
    </source>
</evidence>
<dbReference type="OrthoDB" id="4559982at2"/>
<proteinExistence type="predicted"/>
<organism evidence="1 2">
    <name type="scientific">Nocardia tenerifensis</name>
    <dbReference type="NCBI Taxonomy" id="228006"/>
    <lineage>
        <taxon>Bacteria</taxon>
        <taxon>Bacillati</taxon>
        <taxon>Actinomycetota</taxon>
        <taxon>Actinomycetes</taxon>
        <taxon>Mycobacteriales</taxon>
        <taxon>Nocardiaceae</taxon>
        <taxon>Nocardia</taxon>
    </lineage>
</organism>
<keyword evidence="2" id="KW-1185">Reference proteome</keyword>
<keyword evidence="1" id="KW-0255">Endonuclease</keyword>
<dbReference type="SUPFAM" id="SSF50118">
    <property type="entry name" value="Cell growth inhibitor/plasmid maintenance toxic component"/>
    <property type="match status" value="1"/>
</dbReference>
<dbReference type="GO" id="GO:0004519">
    <property type="term" value="F:endonuclease activity"/>
    <property type="evidence" value="ECO:0007669"/>
    <property type="project" value="UniProtKB-KW"/>
</dbReference>
<protein>
    <submittedName>
        <fullName evidence="1">mRNA-degrading endonuclease toxin of MazEF toxin-antitoxin module</fullName>
    </submittedName>
</protein>
<dbReference type="EMBL" id="QJKF01000012">
    <property type="protein sequence ID" value="PXX59214.1"/>
    <property type="molecule type" value="Genomic_DNA"/>
</dbReference>
<accession>A0A318JSM3</accession>
<sequence>MRRGEIYRFERDRPAREDDPRTPYRVIVSADYRLPDERVRVLTAPVECLDPQSMVAVRLGDADPVEGWVRVDLITSTYRPWLSGPLGELTAETMDSLSSKLRIELDL</sequence>
<comment type="caution">
    <text evidence="1">The sequence shown here is derived from an EMBL/GenBank/DDBJ whole genome shotgun (WGS) entry which is preliminary data.</text>
</comment>
<dbReference type="AlphaFoldDB" id="A0A318JSM3"/>
<evidence type="ECO:0000313" key="1">
    <source>
        <dbReference type="EMBL" id="PXX59214.1"/>
    </source>
</evidence>
<reference evidence="1 2" key="1">
    <citation type="submission" date="2018-05" db="EMBL/GenBank/DDBJ databases">
        <title>Genomic Encyclopedia of Type Strains, Phase IV (KMG-IV): sequencing the most valuable type-strain genomes for metagenomic binning, comparative biology and taxonomic classification.</title>
        <authorList>
            <person name="Goeker M."/>
        </authorList>
    </citation>
    <scope>NUCLEOTIDE SEQUENCE [LARGE SCALE GENOMIC DNA]</scope>
    <source>
        <strain evidence="1 2">DSM 44704</strain>
    </source>
</reference>
<keyword evidence="1" id="KW-0378">Hydrolase</keyword>
<dbReference type="Proteomes" id="UP000247569">
    <property type="component" value="Unassembled WGS sequence"/>
</dbReference>
<name>A0A318JSM3_9NOCA</name>
<dbReference type="RefSeq" id="WP_040740512.1">
    <property type="nucleotide sequence ID" value="NZ_QJKF01000012.1"/>
</dbReference>
<gene>
    <name evidence="1" type="ORF">DFR70_112131</name>
</gene>
<keyword evidence="1" id="KW-0540">Nuclease</keyword>